<proteinExistence type="predicted"/>
<dbReference type="RefSeq" id="WP_161967588.1">
    <property type="nucleotide sequence ID" value="NZ_NIDE01000008.1"/>
</dbReference>
<dbReference type="Proteomes" id="UP000214646">
    <property type="component" value="Unassembled WGS sequence"/>
</dbReference>
<organism evidence="1 3">
    <name type="scientific">Fimbriiglobus ruber</name>
    <dbReference type="NCBI Taxonomy" id="1908690"/>
    <lineage>
        <taxon>Bacteria</taxon>
        <taxon>Pseudomonadati</taxon>
        <taxon>Planctomycetota</taxon>
        <taxon>Planctomycetia</taxon>
        <taxon>Gemmatales</taxon>
        <taxon>Gemmataceae</taxon>
        <taxon>Fimbriiglobus</taxon>
    </lineage>
</organism>
<reference evidence="3" key="1">
    <citation type="submission" date="2017-06" db="EMBL/GenBank/DDBJ databases">
        <title>Genome analysis of Fimbriiglobus ruber SP5, the first member of the order Planctomycetales with confirmed chitinolytic capability.</title>
        <authorList>
            <person name="Ravin N.V."/>
            <person name="Rakitin A.L."/>
            <person name="Ivanova A.A."/>
            <person name="Beletsky A.V."/>
            <person name="Kulichevskaya I.S."/>
            <person name="Mardanov A.V."/>
            <person name="Dedysh S.N."/>
        </authorList>
    </citation>
    <scope>NUCLEOTIDE SEQUENCE [LARGE SCALE GENOMIC DNA]</scope>
    <source>
        <strain evidence="3">SP5</strain>
    </source>
</reference>
<dbReference type="EMBL" id="NIDE01000009">
    <property type="protein sequence ID" value="OWK39835.1"/>
    <property type="molecule type" value="Genomic_DNA"/>
</dbReference>
<dbReference type="AlphaFoldDB" id="A0A225DTY7"/>
<evidence type="ECO:0000313" key="1">
    <source>
        <dbReference type="EMBL" id="OWK39835.1"/>
    </source>
</evidence>
<gene>
    <name evidence="2" type="ORF">FRUB_05114</name>
    <name evidence="1" type="ORF">FRUB_05725</name>
</gene>
<evidence type="ECO:0000313" key="2">
    <source>
        <dbReference type="EMBL" id="OWK40195.1"/>
    </source>
</evidence>
<dbReference type="EMBL" id="NIDE01000008">
    <property type="protein sequence ID" value="OWK40195.1"/>
    <property type="molecule type" value="Genomic_DNA"/>
</dbReference>
<protein>
    <submittedName>
        <fullName evidence="1">Uncharacterized protein</fullName>
    </submittedName>
</protein>
<name>A0A225DTY7_9BACT</name>
<evidence type="ECO:0000313" key="3">
    <source>
        <dbReference type="Proteomes" id="UP000214646"/>
    </source>
</evidence>
<sequence>MSTADPRTSPEPDERTLIAQILARLLAKHWLRERDHEVIDRTATPHPTRHRQSAD</sequence>
<comment type="caution">
    <text evidence="1">The sequence shown here is derived from an EMBL/GenBank/DDBJ whole genome shotgun (WGS) entry which is preliminary data.</text>
</comment>
<accession>A0A225DTY7</accession>
<reference evidence="1" key="2">
    <citation type="journal article" date="2018" name="Appl. Environ. Microbiol.">
        <title>Genome Analysis of Fimbriiglobus ruber SP5(T), a Planctomycete with Confirmed Chitinolytic Capability.</title>
        <authorList>
            <person name="Ravin N.V."/>
            <person name="Rakitin A.L."/>
            <person name="Ivanova A.A."/>
            <person name="Beletsky A.V."/>
            <person name="Kulichevskaya I.S."/>
            <person name="Mardanov A.V."/>
            <person name="Dedysh S.N."/>
        </authorList>
    </citation>
    <scope>NUCLEOTIDE SEQUENCE</scope>
    <source>
        <strain evidence="1">SP5</strain>
    </source>
</reference>
<keyword evidence="3" id="KW-1185">Reference proteome</keyword>